<reference evidence="2 3" key="1">
    <citation type="journal article" date="2016" name="Mol. Biol. Evol.">
        <title>Comparative Genomics of Early-Diverging Mushroom-Forming Fungi Provides Insights into the Origins of Lignocellulose Decay Capabilities.</title>
        <authorList>
            <person name="Nagy L.G."/>
            <person name="Riley R."/>
            <person name="Tritt A."/>
            <person name="Adam C."/>
            <person name="Daum C."/>
            <person name="Floudas D."/>
            <person name="Sun H."/>
            <person name="Yadav J.S."/>
            <person name="Pangilinan J."/>
            <person name="Larsson K.H."/>
            <person name="Matsuura K."/>
            <person name="Barry K."/>
            <person name="Labutti K."/>
            <person name="Kuo R."/>
            <person name="Ohm R.A."/>
            <person name="Bhattacharya S.S."/>
            <person name="Shirouzu T."/>
            <person name="Yoshinaga Y."/>
            <person name="Martin F.M."/>
            <person name="Grigoriev I.V."/>
            <person name="Hibbett D.S."/>
        </authorList>
    </citation>
    <scope>NUCLEOTIDE SEQUENCE [LARGE SCALE GENOMIC DNA]</scope>
    <source>
        <strain evidence="2 3">HHB12029</strain>
    </source>
</reference>
<proteinExistence type="predicted"/>
<feature type="compositionally biased region" description="Basic and acidic residues" evidence="1">
    <location>
        <begin position="314"/>
        <end position="329"/>
    </location>
</feature>
<dbReference type="Proteomes" id="UP000077266">
    <property type="component" value="Unassembled WGS sequence"/>
</dbReference>
<dbReference type="EMBL" id="KV426203">
    <property type="protein sequence ID" value="KZV84983.1"/>
    <property type="molecule type" value="Genomic_DNA"/>
</dbReference>
<feature type="compositionally biased region" description="Low complexity" evidence="1">
    <location>
        <begin position="342"/>
        <end position="351"/>
    </location>
</feature>
<evidence type="ECO:0000313" key="3">
    <source>
        <dbReference type="Proteomes" id="UP000077266"/>
    </source>
</evidence>
<feature type="region of interest" description="Disordered" evidence="1">
    <location>
        <begin position="207"/>
        <end position="229"/>
    </location>
</feature>
<feature type="region of interest" description="Disordered" evidence="1">
    <location>
        <begin position="291"/>
        <end position="366"/>
    </location>
</feature>
<name>A0A165DNJ6_EXIGL</name>
<accession>A0A165DNJ6</accession>
<organism evidence="2 3">
    <name type="scientific">Exidia glandulosa HHB12029</name>
    <dbReference type="NCBI Taxonomy" id="1314781"/>
    <lineage>
        <taxon>Eukaryota</taxon>
        <taxon>Fungi</taxon>
        <taxon>Dikarya</taxon>
        <taxon>Basidiomycota</taxon>
        <taxon>Agaricomycotina</taxon>
        <taxon>Agaricomycetes</taxon>
        <taxon>Auriculariales</taxon>
        <taxon>Exidiaceae</taxon>
        <taxon>Exidia</taxon>
    </lineage>
</organism>
<dbReference type="OrthoDB" id="1734229at2759"/>
<dbReference type="AlphaFoldDB" id="A0A165DNJ6"/>
<keyword evidence="3" id="KW-1185">Reference proteome</keyword>
<evidence type="ECO:0000313" key="2">
    <source>
        <dbReference type="EMBL" id="KZV84983.1"/>
    </source>
</evidence>
<evidence type="ECO:0000256" key="1">
    <source>
        <dbReference type="SAM" id="MobiDB-lite"/>
    </source>
</evidence>
<dbReference type="InParanoid" id="A0A165DNJ6"/>
<gene>
    <name evidence="2" type="ORF">EXIGLDRAFT_699914</name>
</gene>
<sequence length="525" mass="58290">MYTTPRRHRKERRAAFTAVGWAVFAYSAYKVATTKTETTMYDPYDILGIKRDPSRHRLARLQRQLITPSASSAAPAPAQPPVSASITAGGFALLEFLVELLAFTRGVGFRDIHLLSGQYAYPCTRPVRRSRMPASCRASSKTRFAIDDVRMRHRGRTSRFARPAHAQLRSTMYNNADYISTFQLKKNAGIVSGDAADDQTEDVFAAVGHRPRPGSRSTTSERDGPTTGSQYSVAVSAATLDIGRTYLASPSSTMCNNTDYISMFQLKKRAGASCPATGPTIKFQLNNRPKDVFPACRDSKRTSSKIKFQANGAREQEQEPDRTRGDRLGDQVPLNGARDVRPAQNPAQQEQEPPRISHGNRTQVGSTVVTHRTQLNETADQYSSGTLAQQEQEPAYKRHQRVADVQTETDTVDSFVTKGYRKRRIDLELDTDRNRRINLELDTAWIRDDTRVVRGWALSSQALPLARSFPAATVYDPSIGARANSPPRVEAVTTRIRRAKLASAEDTSYAFMREAVGRIALTGRG</sequence>
<protein>
    <submittedName>
        <fullName evidence="2">Uncharacterized protein</fullName>
    </submittedName>
</protein>